<keyword evidence="2" id="KW-1185">Reference proteome</keyword>
<dbReference type="InterPro" id="IPR027417">
    <property type="entry name" value="P-loop_NTPase"/>
</dbReference>
<accession>A0ABR1HSP4</accession>
<protein>
    <submittedName>
        <fullName evidence="1">Uncharacterized protein</fullName>
    </submittedName>
</protein>
<name>A0ABR1HSP4_9HYPO</name>
<dbReference type="Proteomes" id="UP001498476">
    <property type="component" value="Unassembled WGS sequence"/>
</dbReference>
<organism evidence="1 2">
    <name type="scientific">Neonectria punicea</name>
    <dbReference type="NCBI Taxonomy" id="979145"/>
    <lineage>
        <taxon>Eukaryota</taxon>
        <taxon>Fungi</taxon>
        <taxon>Dikarya</taxon>
        <taxon>Ascomycota</taxon>
        <taxon>Pezizomycotina</taxon>
        <taxon>Sordariomycetes</taxon>
        <taxon>Hypocreomycetidae</taxon>
        <taxon>Hypocreales</taxon>
        <taxon>Nectriaceae</taxon>
        <taxon>Neonectria</taxon>
    </lineage>
</organism>
<sequence length="83" mass="9538">MEEQAIARVLRMGQSQTVTIVKYITEKIVEKNIVKLQEKKSRIAKISLDSTDGDATGLLDDLKFWTRCRKWKSLLDSSPNEKL</sequence>
<dbReference type="EMBL" id="JAZAVJ010000005">
    <property type="protein sequence ID" value="KAK7424245.1"/>
    <property type="molecule type" value="Genomic_DNA"/>
</dbReference>
<evidence type="ECO:0000313" key="1">
    <source>
        <dbReference type="EMBL" id="KAK7424245.1"/>
    </source>
</evidence>
<reference evidence="1 2" key="1">
    <citation type="journal article" date="2025" name="Microbiol. Resour. Announc.">
        <title>Draft genome sequences for Neonectria magnoliae and Neonectria punicea, canker pathogens of Liriodendron tulipifera and Acer saccharum in West Virginia.</title>
        <authorList>
            <person name="Petronek H.M."/>
            <person name="Kasson M.T."/>
            <person name="Metheny A.M."/>
            <person name="Stauder C.M."/>
            <person name="Lovett B."/>
            <person name="Lynch S.C."/>
            <person name="Garnas J.R."/>
            <person name="Kasson L.R."/>
            <person name="Stajich J.E."/>
        </authorList>
    </citation>
    <scope>NUCLEOTIDE SEQUENCE [LARGE SCALE GENOMIC DNA]</scope>
    <source>
        <strain evidence="1 2">NRRL 64653</strain>
    </source>
</reference>
<dbReference type="Gene3D" id="3.40.50.300">
    <property type="entry name" value="P-loop containing nucleotide triphosphate hydrolases"/>
    <property type="match status" value="1"/>
</dbReference>
<comment type="caution">
    <text evidence="1">The sequence shown here is derived from an EMBL/GenBank/DDBJ whole genome shotgun (WGS) entry which is preliminary data.</text>
</comment>
<proteinExistence type="predicted"/>
<gene>
    <name evidence="1" type="ORF">QQX98_000513</name>
</gene>
<dbReference type="SUPFAM" id="SSF52540">
    <property type="entry name" value="P-loop containing nucleoside triphosphate hydrolases"/>
    <property type="match status" value="1"/>
</dbReference>
<evidence type="ECO:0000313" key="2">
    <source>
        <dbReference type="Proteomes" id="UP001498476"/>
    </source>
</evidence>